<evidence type="ECO:0000313" key="2">
    <source>
        <dbReference type="Proteomes" id="UP000319481"/>
    </source>
</evidence>
<gene>
    <name evidence="1" type="ORF">EXN23_00995</name>
</gene>
<comment type="caution">
    <text evidence="1">The sequence shown here is derived from an EMBL/GenBank/DDBJ whole genome shotgun (WGS) entry which is preliminary data.</text>
</comment>
<keyword evidence="2" id="KW-1185">Reference proteome</keyword>
<dbReference type="Proteomes" id="UP000319481">
    <property type="component" value="Unassembled WGS sequence"/>
</dbReference>
<dbReference type="RefSeq" id="WP_142911550.1">
    <property type="nucleotide sequence ID" value="NZ_JAPZLP010000001.1"/>
</dbReference>
<proteinExistence type="predicted"/>
<protein>
    <submittedName>
        <fullName evidence="1">Uncharacterized protein</fullName>
    </submittedName>
</protein>
<accession>A0ABY3BUV8</accession>
<sequence length="80" mass="8644">MYNRYIKIDASTGYVVNVTMGAVTAPGFSAVQQTPDLLHVGVGWSYSDGKFLDTRTAYRAHLAAIRDFGSQGFLASLPEA</sequence>
<evidence type="ECO:0000313" key="1">
    <source>
        <dbReference type="EMBL" id="TRA96846.1"/>
    </source>
</evidence>
<name>A0ABY3BUV8_9HYPH</name>
<dbReference type="EMBL" id="SGNZ01000001">
    <property type="protein sequence ID" value="TRA96846.1"/>
    <property type="molecule type" value="Genomic_DNA"/>
</dbReference>
<organism evidence="1 2">
    <name type="scientific">Agrobacterium salinitolerans</name>
    <dbReference type="NCBI Taxonomy" id="1183413"/>
    <lineage>
        <taxon>Bacteria</taxon>
        <taxon>Pseudomonadati</taxon>
        <taxon>Pseudomonadota</taxon>
        <taxon>Alphaproteobacteria</taxon>
        <taxon>Hyphomicrobiales</taxon>
        <taxon>Rhizobiaceae</taxon>
        <taxon>Rhizobium/Agrobacterium group</taxon>
        <taxon>Agrobacterium</taxon>
    </lineage>
</organism>
<reference evidence="1 2" key="1">
    <citation type="journal article" date="2019" name="Appl. Microbiol. Biotechnol.">
        <title>Differential efficiency of wild type rhizogenic strains for rol gene transformation of plants.</title>
        <authorList>
            <person name="Desmet S."/>
            <person name="De Keyser E."/>
            <person name="Van Vaerenbergh J."/>
            <person name="Baeyen S."/>
            <person name="Van Huylenbroeck J."/>
            <person name="Geelen D."/>
            <person name="Dhooghe E."/>
        </authorList>
    </citation>
    <scope>NUCLEOTIDE SEQUENCE [LARGE SCALE GENOMIC DNA]</scope>
    <source>
        <strain evidence="1 2">GBBC3283</strain>
    </source>
</reference>